<evidence type="ECO:0000313" key="3">
    <source>
        <dbReference type="Proteomes" id="UP000288943"/>
    </source>
</evidence>
<evidence type="ECO:0000313" key="2">
    <source>
        <dbReference type="EMBL" id="QAV21169.1"/>
    </source>
</evidence>
<sequence>MHIQKFRYELTRGLGSIILYLKENPALTYRHLDAIADACIRNTAYDPQCDGSREAYLWEVIQLSKASPILQELILNALGGTVNGWDLLQVYRLAKIFASHGNPTAVDAMKRGFRYDEEWNCFIGGEEIIEAAGANGFLFVAKEIGKRIMSSGYEGDTFVWESAKEFLGEEKVAALLEESVKDEKIQAFYQSVLGNEDDYSLLNGRKALSYEEFKSSIETGEKARYPYIVWGMRASKEDLFKAADDLLKEENPKKLEAYLSIFVKPSFPLDPQKIIELAQSQNKRLRSAAIRALRNLKDERVHRLAVQLICQRETEVEALELFTFNYEENDLPLLERVAFKKHNKHSFHNMELDMVNIFEKHPTASCQKIMIELYHKGLCSPCRRRAVEIMLANDILPASLRDEIRYDCNPDIRELWMKSASAGLP</sequence>
<keyword evidence="4" id="KW-1185">Reference proteome</keyword>
<dbReference type="Proteomes" id="UP000288943">
    <property type="component" value="Chromosome"/>
</dbReference>
<evidence type="ECO:0000313" key="4">
    <source>
        <dbReference type="Proteomes" id="UP001527202"/>
    </source>
</evidence>
<dbReference type="Proteomes" id="UP001527202">
    <property type="component" value="Unassembled WGS sequence"/>
</dbReference>
<dbReference type="KEGG" id="pchi:PC41400_27230"/>
<organism evidence="2 3">
    <name type="scientific">Paenibacillus chitinolyticus</name>
    <dbReference type="NCBI Taxonomy" id="79263"/>
    <lineage>
        <taxon>Bacteria</taxon>
        <taxon>Bacillati</taxon>
        <taxon>Bacillota</taxon>
        <taxon>Bacilli</taxon>
        <taxon>Bacillales</taxon>
        <taxon>Paenibacillaceae</taxon>
        <taxon>Paenibacillus</taxon>
    </lineage>
</organism>
<dbReference type="AlphaFoldDB" id="A0A410X3I0"/>
<proteinExistence type="predicted"/>
<dbReference type="EMBL" id="CP026520">
    <property type="protein sequence ID" value="QAV21169.1"/>
    <property type="molecule type" value="Genomic_DNA"/>
</dbReference>
<dbReference type="OrthoDB" id="2568996at2"/>
<dbReference type="GeneID" id="95378488"/>
<reference evidence="1 4" key="2">
    <citation type="submission" date="2022-05" db="EMBL/GenBank/DDBJ databases">
        <title>Genome Sequencing of Bee-Associated Microbes.</title>
        <authorList>
            <person name="Dunlap C."/>
        </authorList>
    </citation>
    <scope>NUCLEOTIDE SEQUENCE [LARGE SCALE GENOMIC DNA]</scope>
    <source>
        <strain evidence="1 4">NRRL B-23120</strain>
    </source>
</reference>
<dbReference type="RefSeq" id="WP_042234799.1">
    <property type="nucleotide sequence ID" value="NZ_CP026520.1"/>
</dbReference>
<gene>
    <name evidence="1" type="ORF">M5X16_24675</name>
    <name evidence="2" type="ORF">PC41400_27230</name>
</gene>
<dbReference type="EMBL" id="JAMDMJ010000037">
    <property type="protein sequence ID" value="MCY9598958.1"/>
    <property type="molecule type" value="Genomic_DNA"/>
</dbReference>
<accession>A0A410X3I0</accession>
<evidence type="ECO:0000313" key="1">
    <source>
        <dbReference type="EMBL" id="MCY9598958.1"/>
    </source>
</evidence>
<protein>
    <submittedName>
        <fullName evidence="2">Uncharacterized protein</fullName>
    </submittedName>
</protein>
<name>A0A410X3I0_9BACL</name>
<reference evidence="2 3" key="1">
    <citation type="submission" date="2018-01" db="EMBL/GenBank/DDBJ databases">
        <title>The whole genome sequencing and assembly of Paenibacillus chitinolyticus KCCM 41400 strain.</title>
        <authorList>
            <person name="Kim J.-Y."/>
            <person name="Park M.-K."/>
            <person name="Lee Y.-J."/>
            <person name="Yi H."/>
            <person name="Bahn Y.-S."/>
            <person name="Kim J.F."/>
            <person name="Lee D.-W."/>
        </authorList>
    </citation>
    <scope>NUCLEOTIDE SEQUENCE [LARGE SCALE GENOMIC DNA]</scope>
    <source>
        <strain evidence="2 3">KCCM 41400</strain>
    </source>
</reference>